<gene>
    <name evidence="17" type="ORF">niasHT_012113</name>
</gene>
<keyword evidence="8 12" id="KW-0547">Nucleotide-binding</keyword>
<dbReference type="PIRSF" id="PIRSF001558">
    <property type="entry name" value="GSHase"/>
    <property type="match status" value="1"/>
</dbReference>
<sequence length="503" mass="57147">MLQIFLTISFLLIIGSAISNGTDEVKRVEISLRDLVEDAINWAHHIGMAWRADKKFPRSDTCVFVPFTLFPSPFPRKIYNEALEIQKAMQLLYFRVSNDFDFLTKTLEPVAATDVTIRSWLKLYHEVHNLPIISQPLTLVLTRSDYMCHHLSKNNGTDEEEYQLKQVELNIGQMGGPAIANRTTIIHREMLAKVGYEAANLPDNDAEGIVAKGLYQAWMAFRVNDAIVVVVAGRADRNIEQFQLELRLEQLSGNKIQIVKLSIFECDDQLILDPKDNSLRYKGHLVAVVYYKTIIVNPALKSYNARLKIEKSTAIKSPTISLELACAKKVQQALSEPDVLEHFFPEPEYAQMVNDIRKTFAKMWSLDQKDDGIMKIISDAIENPGNYVLKPSQEGGGNNFWNEEIAKKLRTFKPKERAAHILMERLRPLVVKNYMVRPYVLEVPQLSNIVSELSIYGYLLGNSSNMAVLRNERDGYMLRSKREDATEGGIHAGGGVHDSPYLF</sequence>
<comment type="pathway">
    <text evidence="1 12">Sulfur metabolism; glutathione biosynthesis; glutathione from L-cysteine and L-glutamate: step 2/2.</text>
</comment>
<keyword evidence="10 12" id="KW-0460">Magnesium</keyword>
<keyword evidence="6 12" id="KW-0317">Glutathione biosynthesis</keyword>
<evidence type="ECO:0000256" key="13">
    <source>
        <dbReference type="PIRSR" id="PIRSR001558-1"/>
    </source>
</evidence>
<comment type="catalytic activity">
    <reaction evidence="11">
        <text>gamma-L-glutamyl-L-cysteine + glycine + ATP = glutathione + ADP + phosphate + H(+)</text>
        <dbReference type="Rhea" id="RHEA:13557"/>
        <dbReference type="ChEBI" id="CHEBI:15378"/>
        <dbReference type="ChEBI" id="CHEBI:30616"/>
        <dbReference type="ChEBI" id="CHEBI:43474"/>
        <dbReference type="ChEBI" id="CHEBI:57305"/>
        <dbReference type="ChEBI" id="CHEBI:57925"/>
        <dbReference type="ChEBI" id="CHEBI:58173"/>
        <dbReference type="ChEBI" id="CHEBI:456216"/>
        <dbReference type="EC" id="6.3.2.3"/>
    </reaction>
    <physiologicalReaction direction="left-to-right" evidence="11">
        <dbReference type="Rhea" id="RHEA:13558"/>
    </physiologicalReaction>
</comment>
<dbReference type="SUPFAM" id="SSF56059">
    <property type="entry name" value="Glutathione synthetase ATP-binding domain-like"/>
    <property type="match status" value="1"/>
</dbReference>
<dbReference type="InterPro" id="IPR014049">
    <property type="entry name" value="Glutathione_synthase_N_euk"/>
</dbReference>
<comment type="similarity">
    <text evidence="2 12">Belongs to the eukaryotic GSH synthase family.</text>
</comment>
<evidence type="ECO:0000256" key="14">
    <source>
        <dbReference type="PIRSR" id="PIRSR001558-2"/>
    </source>
</evidence>
<dbReference type="Gene3D" id="3.40.50.1760">
    <property type="entry name" value="Glutathione synthase, substrate-binding domain superfamily, eukaryotic"/>
    <property type="match status" value="1"/>
</dbReference>
<feature type="binding site" evidence="13">
    <location>
        <position position="328"/>
    </location>
    <ligand>
        <name>ATP</name>
        <dbReference type="ChEBI" id="CHEBI:30616"/>
    </ligand>
</feature>
<dbReference type="Gene3D" id="3.30.470.20">
    <property type="entry name" value="ATP-grasp fold, B domain"/>
    <property type="match status" value="1"/>
</dbReference>
<dbReference type="PANTHER" id="PTHR11130">
    <property type="entry name" value="GLUTATHIONE SYNTHETASE"/>
    <property type="match status" value="1"/>
</dbReference>
<feature type="signal peptide" evidence="15">
    <location>
        <begin position="1"/>
        <end position="17"/>
    </location>
</feature>
<organism evidence="17 18">
    <name type="scientific">Heterodera trifolii</name>
    <dbReference type="NCBI Taxonomy" id="157864"/>
    <lineage>
        <taxon>Eukaryota</taxon>
        <taxon>Metazoa</taxon>
        <taxon>Ecdysozoa</taxon>
        <taxon>Nematoda</taxon>
        <taxon>Chromadorea</taxon>
        <taxon>Rhabditida</taxon>
        <taxon>Tylenchina</taxon>
        <taxon>Tylenchomorpha</taxon>
        <taxon>Tylenchoidea</taxon>
        <taxon>Heteroderidae</taxon>
        <taxon>Heteroderinae</taxon>
        <taxon>Heterodera</taxon>
    </lineage>
</organism>
<keyword evidence="7 12" id="KW-0479">Metal-binding</keyword>
<evidence type="ECO:0000256" key="2">
    <source>
        <dbReference type="ARBA" id="ARBA00010385"/>
    </source>
</evidence>
<name>A0ABD2LAH2_9BILA</name>
<keyword evidence="15" id="KW-0732">Signal</keyword>
<accession>A0ABD2LAH2</accession>
<feature type="binding site" evidence="14">
    <location>
        <position position="394"/>
    </location>
    <ligand>
        <name>Mg(2+)</name>
        <dbReference type="ChEBI" id="CHEBI:18420"/>
    </ligand>
</feature>
<feature type="binding site" evidence="13">
    <location>
        <position position="479"/>
    </location>
    <ligand>
        <name>substrate</name>
    </ligand>
</feature>
<feature type="chain" id="PRO_5044772294" description="Glutathione synthetase" evidence="15">
    <location>
        <begin position="18"/>
        <end position="503"/>
    </location>
</feature>
<evidence type="ECO:0000256" key="11">
    <source>
        <dbReference type="ARBA" id="ARBA00048871"/>
    </source>
</evidence>
<comment type="caution">
    <text evidence="17">The sequence shown here is derived from an EMBL/GenBank/DDBJ whole genome shotgun (WGS) entry which is preliminary data.</text>
</comment>
<evidence type="ECO:0000313" key="17">
    <source>
        <dbReference type="EMBL" id="KAL3112144.1"/>
    </source>
</evidence>
<dbReference type="Proteomes" id="UP001620626">
    <property type="component" value="Unassembled WGS sequence"/>
</dbReference>
<dbReference type="Gene3D" id="3.30.1490.50">
    <property type="match status" value="1"/>
</dbReference>
<comment type="cofactor">
    <cofactor evidence="12 14">
        <name>Mg(2+)</name>
        <dbReference type="ChEBI" id="CHEBI:18420"/>
    </cofactor>
    <text evidence="12 14">Binds 1 Mg(2+) ion per subunit.</text>
</comment>
<feature type="domain" description="Glutathione synthase substrate-binding" evidence="16">
    <location>
        <begin position="226"/>
        <end position="325"/>
    </location>
</feature>
<keyword evidence="9 12" id="KW-0067">ATP-binding</keyword>
<dbReference type="EMBL" id="JBICBT010000480">
    <property type="protein sequence ID" value="KAL3112144.1"/>
    <property type="molecule type" value="Genomic_DNA"/>
</dbReference>
<reference evidence="17 18" key="1">
    <citation type="submission" date="2024-10" db="EMBL/GenBank/DDBJ databases">
        <authorList>
            <person name="Kim D."/>
        </authorList>
    </citation>
    <scope>NUCLEOTIDE SEQUENCE [LARGE SCALE GENOMIC DNA]</scope>
    <source>
        <strain evidence="17">BH-2024</strain>
    </source>
</reference>
<evidence type="ECO:0000256" key="3">
    <source>
        <dbReference type="ARBA" id="ARBA00012214"/>
    </source>
</evidence>
<dbReference type="PANTHER" id="PTHR11130:SF0">
    <property type="entry name" value="GLUTATHIONE SYNTHETASE"/>
    <property type="match status" value="1"/>
</dbReference>
<evidence type="ECO:0000256" key="12">
    <source>
        <dbReference type="PIRNR" id="PIRNR001558"/>
    </source>
</evidence>
<evidence type="ECO:0000256" key="5">
    <source>
        <dbReference type="ARBA" id="ARBA00022598"/>
    </source>
</evidence>
<dbReference type="Gene3D" id="1.10.1080.10">
    <property type="entry name" value="Glutathione Synthetase, Chain A, domain 3"/>
    <property type="match status" value="1"/>
</dbReference>
<evidence type="ECO:0000256" key="15">
    <source>
        <dbReference type="SAM" id="SignalP"/>
    </source>
</evidence>
<dbReference type="SUPFAM" id="SSF52440">
    <property type="entry name" value="PreATP-grasp domain"/>
    <property type="match status" value="1"/>
</dbReference>
<dbReference type="EC" id="6.3.2.3" evidence="3 12"/>
<feature type="binding site" evidence="13">
    <location>
        <begin position="390"/>
        <end position="399"/>
    </location>
    <ligand>
        <name>ATP</name>
        <dbReference type="ChEBI" id="CHEBI:30616"/>
    </ligand>
</feature>
<feature type="binding site" evidence="13">
    <location>
        <position position="487"/>
    </location>
    <ligand>
        <name>ATP</name>
        <dbReference type="ChEBI" id="CHEBI:30616"/>
    </ligand>
</feature>
<dbReference type="GO" id="GO:0000287">
    <property type="term" value="F:magnesium ion binding"/>
    <property type="evidence" value="ECO:0007669"/>
    <property type="project" value="UniProtKB-UniRule"/>
</dbReference>
<evidence type="ECO:0000256" key="8">
    <source>
        <dbReference type="ARBA" id="ARBA00022741"/>
    </source>
</evidence>
<dbReference type="GO" id="GO:0043295">
    <property type="term" value="F:glutathione binding"/>
    <property type="evidence" value="ECO:0007669"/>
    <property type="project" value="UniProtKB-UniRule"/>
</dbReference>
<evidence type="ECO:0000259" key="16">
    <source>
        <dbReference type="Pfam" id="PF03199"/>
    </source>
</evidence>
<evidence type="ECO:0000256" key="10">
    <source>
        <dbReference type="ARBA" id="ARBA00022842"/>
    </source>
</evidence>
<dbReference type="InterPro" id="IPR004887">
    <property type="entry name" value="GSH_synth_subst-bd"/>
</dbReference>
<dbReference type="InterPro" id="IPR005615">
    <property type="entry name" value="Glutathione_synthase"/>
</dbReference>
<feature type="binding site" evidence="13">
    <location>
        <position position="452"/>
    </location>
    <ligand>
        <name>ATP</name>
        <dbReference type="ChEBI" id="CHEBI:30616"/>
    </ligand>
</feature>
<dbReference type="InterPro" id="IPR014709">
    <property type="entry name" value="Glutathione_synthase_C_euk"/>
</dbReference>
<proteinExistence type="inferred from homology"/>
<evidence type="ECO:0000256" key="4">
    <source>
        <dbReference type="ARBA" id="ARBA00020821"/>
    </source>
</evidence>
<evidence type="ECO:0000256" key="7">
    <source>
        <dbReference type="ARBA" id="ARBA00022723"/>
    </source>
</evidence>
<feature type="binding site" evidence="13">
    <location>
        <position position="481"/>
    </location>
    <ligand>
        <name>ATP</name>
        <dbReference type="ChEBI" id="CHEBI:30616"/>
    </ligand>
</feature>
<dbReference type="Gene3D" id="3.30.1490.80">
    <property type="match status" value="1"/>
</dbReference>
<evidence type="ECO:0000313" key="18">
    <source>
        <dbReference type="Proteomes" id="UP001620626"/>
    </source>
</evidence>
<dbReference type="Pfam" id="PF03917">
    <property type="entry name" value="GSH_synth_ATP"/>
    <property type="match status" value="1"/>
</dbReference>
<dbReference type="GO" id="GO:0005524">
    <property type="term" value="F:ATP binding"/>
    <property type="evidence" value="ECO:0007669"/>
    <property type="project" value="UniProtKB-UniRule"/>
</dbReference>
<evidence type="ECO:0000256" key="1">
    <source>
        <dbReference type="ARBA" id="ARBA00004965"/>
    </source>
</evidence>
<dbReference type="AlphaFoldDB" id="A0ABD2LAH2"/>
<dbReference type="Pfam" id="PF03199">
    <property type="entry name" value="GSH_synthase"/>
    <property type="match status" value="1"/>
</dbReference>
<dbReference type="InterPro" id="IPR037013">
    <property type="entry name" value="GSH-S_sub-bd_sf"/>
</dbReference>
<dbReference type="InterPro" id="IPR016185">
    <property type="entry name" value="PreATP-grasp_dom_sf"/>
</dbReference>
<evidence type="ECO:0000256" key="9">
    <source>
        <dbReference type="ARBA" id="ARBA00022840"/>
    </source>
</evidence>
<evidence type="ECO:0000256" key="6">
    <source>
        <dbReference type="ARBA" id="ARBA00022684"/>
    </source>
</evidence>
<protein>
    <recommendedName>
        <fullName evidence="4 12">Glutathione synthetase</fullName>
        <shortName evidence="12">GSH-S</shortName>
        <ecNumber evidence="3 12">6.3.2.3</ecNumber>
    </recommendedName>
</protein>
<feature type="binding site" evidence="13">
    <location>
        <position position="241"/>
    </location>
    <ligand>
        <name>substrate</name>
    </ligand>
</feature>
<keyword evidence="5 12" id="KW-0436">Ligase</keyword>
<dbReference type="GO" id="GO:0004363">
    <property type="term" value="F:glutathione synthase activity"/>
    <property type="evidence" value="ECO:0007669"/>
    <property type="project" value="UniProtKB-UniRule"/>
</dbReference>
<dbReference type="InterPro" id="IPR014042">
    <property type="entry name" value="Glutathione_synthase_a-hlx"/>
</dbReference>
<dbReference type="NCBIfam" id="TIGR01986">
    <property type="entry name" value="glut_syn_euk"/>
    <property type="match status" value="1"/>
</dbReference>
<keyword evidence="18" id="KW-1185">Reference proteome</keyword>